<dbReference type="Proteomes" id="UP001206128">
    <property type="component" value="Unassembled WGS sequence"/>
</dbReference>
<dbReference type="PANTHER" id="PTHR21310:SF41">
    <property type="entry name" value="3'-PHOSPHOTRANSFERASE, PUTATIVE-RELATED"/>
    <property type="match status" value="1"/>
</dbReference>
<dbReference type="InterPro" id="IPR024165">
    <property type="entry name" value="Kan/Strep_kinase"/>
</dbReference>
<evidence type="ECO:0000256" key="6">
    <source>
        <dbReference type="ARBA" id="ARBA00023251"/>
    </source>
</evidence>
<dbReference type="GO" id="GO:0016773">
    <property type="term" value="F:phosphotransferase activity, alcohol group as acceptor"/>
    <property type="evidence" value="ECO:0007669"/>
    <property type="project" value="InterPro"/>
</dbReference>
<evidence type="ECO:0000256" key="9">
    <source>
        <dbReference type="PIRSR" id="PIRSR000706-2"/>
    </source>
</evidence>
<evidence type="ECO:0000256" key="7">
    <source>
        <dbReference type="PIRNR" id="PIRNR000706"/>
    </source>
</evidence>
<sequence length="271" mass="29212">MDDVRNVLATLKRRHHRQDWHPITHGHSGAGVWRLGGDPGHYVKIAPRSVSPDSGFDLVAEADRTVWLGGQGIPTAEVVEVGADDTAAWLVTTAVPGRSAAEPWPAEQRADVVDALADIARALHALPVADCPFDRGLAVTVPHARQAAAAGLVDLADLDVERQGWSVSRLLAELDATRPAVEEPVVCHGDLCLPNVLLDPDTRAVTGVIDLGRLGTADRYADLALATRSLSAESLNPQFGPAFAARFLARYGESRVDARRLEFYRLLDEFC</sequence>
<feature type="active site" description="Proton acceptor" evidence="8">
    <location>
        <position position="190"/>
    </location>
</feature>
<keyword evidence="4 7" id="KW-0418">Kinase</keyword>
<keyword evidence="9" id="KW-0460">Magnesium</keyword>
<dbReference type="InterPro" id="IPR002575">
    <property type="entry name" value="Aminoglycoside_PTrfase"/>
</dbReference>
<dbReference type="GO" id="GO:0016301">
    <property type="term" value="F:kinase activity"/>
    <property type="evidence" value="ECO:0007669"/>
    <property type="project" value="UniProtKB-KW"/>
</dbReference>
<feature type="domain" description="Aminoglycoside phosphotransferase" evidence="10">
    <location>
        <begin position="20"/>
        <end position="261"/>
    </location>
</feature>
<keyword evidence="9" id="KW-0479">Metal-binding</keyword>
<accession>A0AAE3GLL7</accession>
<dbReference type="Gene3D" id="3.90.1200.10">
    <property type="match status" value="1"/>
</dbReference>
<evidence type="ECO:0000313" key="11">
    <source>
        <dbReference type="EMBL" id="MCP2169752.1"/>
    </source>
</evidence>
<feature type="binding site" evidence="9">
    <location>
        <position position="210"/>
    </location>
    <ligand>
        <name>Mg(2+)</name>
        <dbReference type="ChEBI" id="CHEBI:18420"/>
    </ligand>
</feature>
<dbReference type="NCBIfam" id="NF033068">
    <property type="entry name" value="APH_3p"/>
    <property type="match status" value="1"/>
</dbReference>
<dbReference type="InterPro" id="IPR011009">
    <property type="entry name" value="Kinase-like_dom_sf"/>
</dbReference>
<proteinExistence type="inferred from homology"/>
<gene>
    <name evidence="11" type="ORF">LX83_006638</name>
</gene>
<dbReference type="PIRSF" id="PIRSF000706">
    <property type="entry name" value="Kanamycin_kin"/>
    <property type="match status" value="1"/>
</dbReference>
<dbReference type="AlphaFoldDB" id="A0AAE3GLL7"/>
<evidence type="ECO:0000256" key="3">
    <source>
        <dbReference type="ARBA" id="ARBA00022741"/>
    </source>
</evidence>
<reference evidence="11" key="1">
    <citation type="submission" date="2022-06" db="EMBL/GenBank/DDBJ databases">
        <title>Genomic Encyclopedia of Archaeal and Bacterial Type Strains, Phase II (KMG-II): from individual species to whole genera.</title>
        <authorList>
            <person name="Goeker M."/>
        </authorList>
    </citation>
    <scope>NUCLEOTIDE SEQUENCE</scope>
    <source>
        <strain evidence="11">DSM 43935</strain>
    </source>
</reference>
<dbReference type="GO" id="GO:0046872">
    <property type="term" value="F:metal ion binding"/>
    <property type="evidence" value="ECO:0007669"/>
    <property type="project" value="UniProtKB-KW"/>
</dbReference>
<comment type="similarity">
    <text evidence="1 7">Belongs to the aminoglycoside phosphotransferase family.</text>
</comment>
<evidence type="ECO:0000313" key="12">
    <source>
        <dbReference type="Proteomes" id="UP001206128"/>
    </source>
</evidence>
<dbReference type="CDD" id="cd05150">
    <property type="entry name" value="APH"/>
    <property type="match status" value="1"/>
</dbReference>
<keyword evidence="2 7" id="KW-0808">Transferase</keyword>
<dbReference type="GO" id="GO:0005524">
    <property type="term" value="F:ATP binding"/>
    <property type="evidence" value="ECO:0007669"/>
    <property type="project" value="UniProtKB-KW"/>
</dbReference>
<comment type="caution">
    <text evidence="11">The sequence shown here is derived from an EMBL/GenBank/DDBJ whole genome shotgun (WGS) entry which is preliminary data.</text>
</comment>
<evidence type="ECO:0000256" key="2">
    <source>
        <dbReference type="ARBA" id="ARBA00022679"/>
    </source>
</evidence>
<dbReference type="Gene3D" id="3.30.200.20">
    <property type="entry name" value="Phosphorylase Kinase, domain 1"/>
    <property type="match status" value="1"/>
</dbReference>
<dbReference type="InterPro" id="IPR051678">
    <property type="entry name" value="AGP_Transferase"/>
</dbReference>
<keyword evidence="3 7" id="KW-0547">Nucleotide-binding</keyword>
<dbReference type="GO" id="GO:0046677">
    <property type="term" value="P:response to antibiotic"/>
    <property type="evidence" value="ECO:0007669"/>
    <property type="project" value="UniProtKB-KW"/>
</dbReference>
<evidence type="ECO:0000259" key="10">
    <source>
        <dbReference type="Pfam" id="PF01636"/>
    </source>
</evidence>
<evidence type="ECO:0000256" key="1">
    <source>
        <dbReference type="ARBA" id="ARBA00006219"/>
    </source>
</evidence>
<keyword evidence="5 7" id="KW-0067">ATP-binding</keyword>
<keyword evidence="12" id="KW-1185">Reference proteome</keyword>
<name>A0AAE3GLL7_9PSEU</name>
<dbReference type="SUPFAM" id="SSF56112">
    <property type="entry name" value="Protein kinase-like (PK-like)"/>
    <property type="match status" value="1"/>
</dbReference>
<evidence type="ECO:0000256" key="5">
    <source>
        <dbReference type="ARBA" id="ARBA00022840"/>
    </source>
</evidence>
<evidence type="ECO:0000256" key="4">
    <source>
        <dbReference type="ARBA" id="ARBA00022777"/>
    </source>
</evidence>
<evidence type="ECO:0000256" key="8">
    <source>
        <dbReference type="PIRSR" id="PIRSR000706-1"/>
    </source>
</evidence>
<dbReference type="EMBL" id="JAMTCK010000020">
    <property type="protein sequence ID" value="MCP2169752.1"/>
    <property type="molecule type" value="Genomic_DNA"/>
</dbReference>
<organism evidence="11 12">
    <name type="scientific">Goodfellowiella coeruleoviolacea</name>
    <dbReference type="NCBI Taxonomy" id="334858"/>
    <lineage>
        <taxon>Bacteria</taxon>
        <taxon>Bacillati</taxon>
        <taxon>Actinomycetota</taxon>
        <taxon>Actinomycetes</taxon>
        <taxon>Pseudonocardiales</taxon>
        <taxon>Pseudonocardiaceae</taxon>
        <taxon>Goodfellowiella</taxon>
    </lineage>
</organism>
<protein>
    <submittedName>
        <fullName evidence="11">Kanamycin kinase</fullName>
    </submittedName>
</protein>
<keyword evidence="6 7" id="KW-0046">Antibiotic resistance</keyword>
<dbReference type="PANTHER" id="PTHR21310">
    <property type="entry name" value="AMINOGLYCOSIDE PHOSPHOTRANSFERASE-RELATED-RELATED"/>
    <property type="match status" value="1"/>
</dbReference>
<feature type="binding site" evidence="9">
    <location>
        <position position="195"/>
    </location>
    <ligand>
        <name>Mg(2+)</name>
        <dbReference type="ChEBI" id="CHEBI:18420"/>
    </ligand>
</feature>
<dbReference type="Pfam" id="PF01636">
    <property type="entry name" value="APH"/>
    <property type="match status" value="1"/>
</dbReference>